<dbReference type="GO" id="GO:0030313">
    <property type="term" value="C:cell envelope"/>
    <property type="evidence" value="ECO:0007669"/>
    <property type="project" value="UniProtKB-SubCell"/>
</dbReference>
<dbReference type="InterPro" id="IPR006127">
    <property type="entry name" value="ZnuA-like"/>
</dbReference>
<dbReference type="Pfam" id="PF01297">
    <property type="entry name" value="ZnuA"/>
    <property type="match status" value="1"/>
</dbReference>
<reference evidence="7" key="1">
    <citation type="submission" date="2019-09" db="EMBL/GenBank/DDBJ databases">
        <title>Characterisation of the sponge microbiome using genome-centric metagenomics.</title>
        <authorList>
            <person name="Engelberts J.P."/>
            <person name="Robbins S.J."/>
            <person name="De Goeij J.M."/>
            <person name="Aranda M."/>
            <person name="Bell S.C."/>
            <person name="Webster N.S."/>
        </authorList>
    </citation>
    <scope>NUCLEOTIDE SEQUENCE</scope>
    <source>
        <strain evidence="7">SB0664_bin_27</strain>
    </source>
</reference>
<dbReference type="GO" id="GO:0046872">
    <property type="term" value="F:metal ion binding"/>
    <property type="evidence" value="ECO:0007669"/>
    <property type="project" value="UniProtKB-KW"/>
</dbReference>
<dbReference type="PANTHER" id="PTHR42953:SF1">
    <property type="entry name" value="METAL-BINDING PROTEIN HI_0362-RELATED"/>
    <property type="match status" value="1"/>
</dbReference>
<accession>A0A6B0YPC0</accession>
<keyword evidence="2 5" id="KW-0813">Transport</keyword>
<comment type="subcellular location">
    <subcellularLocation>
        <location evidence="1">Cell envelope</location>
    </subcellularLocation>
</comment>
<feature type="region of interest" description="Disordered" evidence="6">
    <location>
        <begin position="44"/>
        <end position="68"/>
    </location>
</feature>
<evidence type="ECO:0000256" key="4">
    <source>
        <dbReference type="ARBA" id="ARBA00022729"/>
    </source>
</evidence>
<sequence length="390" mass="41691">MPNEPAQRTPAGLSGSHTRQTPIAVLLLLIALLVTACGRDGEPETVEAAADTPAAAEQQAEPDAPAGVRADGTFRIVATTTQASDLSRILAADVPNIEITPLMGAGVDPHLYQPTESDIRAMNAADMVVYSGLHLEGQFDAVFEALREQGTLIYSLSKPVKDGGFVIGGFGADETQAGTDDPHFWFDPRNWEITVSDLAQTLAELDPDNGDTYTARADAYNEQLRLLFSWADEGMRSVPEAQRYLVTSHDAFQYFGAAFGWQMAGIQGISTEDETGVGDIQRTAQFVVEQEIPVLFVESSISPDTIEAVQAAIEARGGGARVGVRELYSDAMGMPGTFGGTYIGMIAENVYTILQSYRCAGAPAVIPDWPDAIDVAPPQELLTVSCDSEE</sequence>
<proteinExistence type="inferred from homology"/>
<dbReference type="InterPro" id="IPR050492">
    <property type="entry name" value="Bact_metal-bind_prot9"/>
</dbReference>
<evidence type="ECO:0000256" key="2">
    <source>
        <dbReference type="ARBA" id="ARBA00022448"/>
    </source>
</evidence>
<dbReference type="PRINTS" id="PR00690">
    <property type="entry name" value="ADHESNFAMILY"/>
</dbReference>
<name>A0A6B0YPC0_9CHLR</name>
<keyword evidence="4" id="KW-0732">Signal</keyword>
<comment type="caution">
    <text evidence="7">The sequence shown here is derived from an EMBL/GenBank/DDBJ whole genome shotgun (WGS) entry which is preliminary data.</text>
</comment>
<dbReference type="InterPro" id="IPR006128">
    <property type="entry name" value="Lipoprotein_PsaA-like"/>
</dbReference>
<dbReference type="PANTHER" id="PTHR42953">
    <property type="entry name" value="HIGH-AFFINITY ZINC UPTAKE SYSTEM PROTEIN ZNUA-RELATED"/>
    <property type="match status" value="1"/>
</dbReference>
<comment type="similarity">
    <text evidence="5">Belongs to the bacterial solute-binding protein 9 family.</text>
</comment>
<dbReference type="GO" id="GO:0007155">
    <property type="term" value="P:cell adhesion"/>
    <property type="evidence" value="ECO:0007669"/>
    <property type="project" value="InterPro"/>
</dbReference>
<dbReference type="EMBL" id="VXRG01000050">
    <property type="protein sequence ID" value="MXY92924.1"/>
    <property type="molecule type" value="Genomic_DNA"/>
</dbReference>
<evidence type="ECO:0000256" key="6">
    <source>
        <dbReference type="SAM" id="MobiDB-lite"/>
    </source>
</evidence>
<dbReference type="AlphaFoldDB" id="A0A6B0YPC0"/>
<evidence type="ECO:0000313" key="7">
    <source>
        <dbReference type="EMBL" id="MXY92924.1"/>
    </source>
</evidence>
<evidence type="ECO:0000256" key="1">
    <source>
        <dbReference type="ARBA" id="ARBA00004196"/>
    </source>
</evidence>
<evidence type="ECO:0000256" key="5">
    <source>
        <dbReference type="RuleBase" id="RU003512"/>
    </source>
</evidence>
<feature type="compositionally biased region" description="Low complexity" evidence="6">
    <location>
        <begin position="46"/>
        <end position="66"/>
    </location>
</feature>
<dbReference type="SUPFAM" id="SSF53807">
    <property type="entry name" value="Helical backbone' metal receptor"/>
    <property type="match status" value="1"/>
</dbReference>
<organism evidence="7">
    <name type="scientific">Caldilineaceae bacterium SB0664_bin_27</name>
    <dbReference type="NCBI Taxonomy" id="2605260"/>
    <lineage>
        <taxon>Bacteria</taxon>
        <taxon>Bacillati</taxon>
        <taxon>Chloroflexota</taxon>
        <taxon>Caldilineae</taxon>
        <taxon>Caldilineales</taxon>
        <taxon>Caldilineaceae</taxon>
    </lineage>
</organism>
<evidence type="ECO:0000256" key="3">
    <source>
        <dbReference type="ARBA" id="ARBA00022723"/>
    </source>
</evidence>
<dbReference type="InterPro" id="IPR006129">
    <property type="entry name" value="AdhesinB"/>
</dbReference>
<gene>
    <name evidence="7" type="ORF">F4Y42_05680</name>
</gene>
<keyword evidence="3" id="KW-0479">Metal-binding</keyword>
<dbReference type="GO" id="GO:0030001">
    <property type="term" value="P:metal ion transport"/>
    <property type="evidence" value="ECO:0007669"/>
    <property type="project" value="InterPro"/>
</dbReference>
<dbReference type="Gene3D" id="3.40.50.1980">
    <property type="entry name" value="Nitrogenase molybdenum iron protein domain"/>
    <property type="match status" value="2"/>
</dbReference>
<protein>
    <submittedName>
        <fullName evidence="7">Manganese transporter</fullName>
    </submittedName>
</protein>
<dbReference type="PRINTS" id="PR00691">
    <property type="entry name" value="ADHESINB"/>
</dbReference>